<organism evidence="4 5">
    <name type="scientific">Nicotiana sylvestris</name>
    <name type="common">Wood tobacco</name>
    <name type="synonym">South American tobacco</name>
    <dbReference type="NCBI Taxonomy" id="4096"/>
    <lineage>
        <taxon>Eukaryota</taxon>
        <taxon>Viridiplantae</taxon>
        <taxon>Streptophyta</taxon>
        <taxon>Embryophyta</taxon>
        <taxon>Tracheophyta</taxon>
        <taxon>Spermatophyta</taxon>
        <taxon>Magnoliopsida</taxon>
        <taxon>eudicotyledons</taxon>
        <taxon>Gunneridae</taxon>
        <taxon>Pentapetalae</taxon>
        <taxon>asterids</taxon>
        <taxon>lamiids</taxon>
        <taxon>Solanales</taxon>
        <taxon>Solanaceae</taxon>
        <taxon>Nicotianoideae</taxon>
        <taxon>Nicotianeae</taxon>
        <taxon>Nicotiana</taxon>
    </lineage>
</organism>
<dbReference type="Proteomes" id="UP000189701">
    <property type="component" value="Unplaced"/>
</dbReference>
<sequence length="121" mass="13908">MRFSGLRRHRFQLEIGDNPFGSSQACAGMGCFVITLPTFLFVRLVIDRETGKPKGNEFCEYKDEETALTARHNLQGYEINSRQLRVDFAENDKNADRNRNQFNLQRLLQTYPIGCCPVSKS</sequence>
<evidence type="ECO:0000313" key="4">
    <source>
        <dbReference type="Proteomes" id="UP000189701"/>
    </source>
</evidence>
<feature type="domain" description="RRM" evidence="3">
    <location>
        <begin position="42"/>
        <end position="91"/>
    </location>
</feature>
<evidence type="ECO:0000256" key="2">
    <source>
        <dbReference type="SAM" id="Phobius"/>
    </source>
</evidence>
<proteinExistence type="predicted"/>
<dbReference type="STRING" id="4096.A0A1U7XHJ8"/>
<keyword evidence="2" id="KW-0812">Transmembrane</keyword>
<name>A0A1U7XHJ8_NICSY</name>
<reference evidence="4" key="1">
    <citation type="journal article" date="2013" name="Genome Biol.">
        <title>Reference genomes and transcriptomes of Nicotiana sylvestris and Nicotiana tomentosiformis.</title>
        <authorList>
            <person name="Sierro N."/>
            <person name="Battey J.N."/>
            <person name="Ouadi S."/>
            <person name="Bovet L."/>
            <person name="Goepfert S."/>
            <person name="Bakaher N."/>
            <person name="Peitsch M.C."/>
            <person name="Ivanov N.V."/>
        </authorList>
    </citation>
    <scope>NUCLEOTIDE SEQUENCE [LARGE SCALE GENOMIC DNA]</scope>
</reference>
<feature type="transmembrane region" description="Helical" evidence="2">
    <location>
        <begin position="20"/>
        <end position="46"/>
    </location>
</feature>
<dbReference type="Pfam" id="PF00076">
    <property type="entry name" value="RRM_1"/>
    <property type="match status" value="1"/>
</dbReference>
<keyword evidence="4" id="KW-1185">Reference proteome</keyword>
<dbReference type="Gene3D" id="3.30.70.330">
    <property type="match status" value="1"/>
</dbReference>
<gene>
    <name evidence="5" type="primary">LOC104238757</name>
</gene>
<evidence type="ECO:0000313" key="5">
    <source>
        <dbReference type="RefSeq" id="XP_009791522.1"/>
    </source>
</evidence>
<dbReference type="SUPFAM" id="SSF54928">
    <property type="entry name" value="RNA-binding domain, RBD"/>
    <property type="match status" value="1"/>
</dbReference>
<evidence type="ECO:0000259" key="3">
    <source>
        <dbReference type="PROSITE" id="PS50102"/>
    </source>
</evidence>
<dbReference type="PANTHER" id="PTHR45735">
    <property type="entry name" value="CLEAVAGE STIMULATION FACTOR SUBUNIT 2"/>
    <property type="match status" value="1"/>
</dbReference>
<keyword evidence="1" id="KW-0694">RNA-binding</keyword>
<dbReference type="InterPro" id="IPR000504">
    <property type="entry name" value="RRM_dom"/>
</dbReference>
<dbReference type="RefSeq" id="XP_009791522.1">
    <property type="nucleotide sequence ID" value="XM_009793220.1"/>
</dbReference>
<dbReference type="GO" id="GO:0003729">
    <property type="term" value="F:mRNA binding"/>
    <property type="evidence" value="ECO:0007669"/>
    <property type="project" value="TreeGrafter"/>
</dbReference>
<keyword evidence="2" id="KW-1133">Transmembrane helix</keyword>
<dbReference type="PROSITE" id="PS51257">
    <property type="entry name" value="PROKAR_LIPOPROTEIN"/>
    <property type="match status" value="1"/>
</dbReference>
<dbReference type="eggNOG" id="KOG0108">
    <property type="taxonomic scope" value="Eukaryota"/>
</dbReference>
<evidence type="ECO:0000256" key="1">
    <source>
        <dbReference type="PROSITE-ProRule" id="PRU00176"/>
    </source>
</evidence>
<dbReference type="InterPro" id="IPR035979">
    <property type="entry name" value="RBD_domain_sf"/>
</dbReference>
<dbReference type="GO" id="GO:0005847">
    <property type="term" value="C:mRNA cleavage and polyadenylation specificity factor complex"/>
    <property type="evidence" value="ECO:0007669"/>
    <property type="project" value="TreeGrafter"/>
</dbReference>
<accession>A0A1U7XHJ8</accession>
<reference evidence="5" key="2">
    <citation type="submission" date="2025-08" db="UniProtKB">
        <authorList>
            <consortium name="RefSeq"/>
        </authorList>
    </citation>
    <scope>IDENTIFICATION</scope>
    <source>
        <tissue evidence="5">Leaf</tissue>
    </source>
</reference>
<dbReference type="PANTHER" id="PTHR45735:SF2">
    <property type="entry name" value="CLEAVAGE STIMULATION FACTOR SUBUNIT 2"/>
    <property type="match status" value="1"/>
</dbReference>
<keyword evidence="2" id="KW-0472">Membrane</keyword>
<protein>
    <submittedName>
        <fullName evidence="5">U2 snRNP component ist3-like</fullName>
    </submittedName>
</protein>
<dbReference type="AlphaFoldDB" id="A0A1U7XHJ8"/>
<dbReference type="InterPro" id="IPR012677">
    <property type="entry name" value="Nucleotide-bd_a/b_plait_sf"/>
</dbReference>
<dbReference type="PROSITE" id="PS50102">
    <property type="entry name" value="RRM"/>
    <property type="match status" value="1"/>
</dbReference>